<protein>
    <submittedName>
        <fullName evidence="1">Uncharacterized protein</fullName>
    </submittedName>
</protein>
<proteinExistence type="predicted"/>
<dbReference type="Proteomes" id="UP000693946">
    <property type="component" value="Linkage Group LG2"/>
</dbReference>
<accession>A0AAV6RG62</accession>
<comment type="caution">
    <text evidence="1">The sequence shown here is derived from an EMBL/GenBank/DDBJ whole genome shotgun (WGS) entry which is preliminary data.</text>
</comment>
<organism evidence="1 2">
    <name type="scientific">Solea senegalensis</name>
    <name type="common">Senegalese sole</name>
    <dbReference type="NCBI Taxonomy" id="28829"/>
    <lineage>
        <taxon>Eukaryota</taxon>
        <taxon>Metazoa</taxon>
        <taxon>Chordata</taxon>
        <taxon>Craniata</taxon>
        <taxon>Vertebrata</taxon>
        <taxon>Euteleostomi</taxon>
        <taxon>Actinopterygii</taxon>
        <taxon>Neopterygii</taxon>
        <taxon>Teleostei</taxon>
        <taxon>Neoteleostei</taxon>
        <taxon>Acanthomorphata</taxon>
        <taxon>Carangaria</taxon>
        <taxon>Pleuronectiformes</taxon>
        <taxon>Pleuronectoidei</taxon>
        <taxon>Soleidae</taxon>
        <taxon>Solea</taxon>
    </lineage>
</organism>
<dbReference type="EMBL" id="JAGKHQ010000012">
    <property type="protein sequence ID" value="KAG7503419.1"/>
    <property type="molecule type" value="Genomic_DNA"/>
</dbReference>
<keyword evidence="2" id="KW-1185">Reference proteome</keyword>
<evidence type="ECO:0000313" key="2">
    <source>
        <dbReference type="Proteomes" id="UP000693946"/>
    </source>
</evidence>
<evidence type="ECO:0000313" key="1">
    <source>
        <dbReference type="EMBL" id="KAG7503419.1"/>
    </source>
</evidence>
<reference evidence="1 2" key="1">
    <citation type="journal article" date="2021" name="Sci. Rep.">
        <title>Chromosome anchoring in Senegalese sole (Solea senegalensis) reveals sex-associated markers and genome rearrangements in flatfish.</title>
        <authorList>
            <person name="Guerrero-Cozar I."/>
            <person name="Gomez-Garrido J."/>
            <person name="Berbel C."/>
            <person name="Martinez-Blanch J.F."/>
            <person name="Alioto T."/>
            <person name="Claros M.G."/>
            <person name="Gagnaire P.A."/>
            <person name="Manchado M."/>
        </authorList>
    </citation>
    <scope>NUCLEOTIDE SEQUENCE [LARGE SCALE GENOMIC DNA]</scope>
    <source>
        <strain evidence="1">Sse05_10M</strain>
    </source>
</reference>
<sequence length="144" mass="16307">MQVDLGQRQNFPPEIAATNLRPDLVLWSKASRRVFIVELTVPWEEAVDKAFERKKLRYANLSAEAEDRGWKAFMHPLEVGLCRGFVASSTTRLLKEVGVRGQAQRKTVKELVAAAVRSSHWLWLKRKETVWAAHGASSATHTQV</sequence>
<gene>
    <name evidence="1" type="ORF">JOB18_038234</name>
</gene>
<name>A0AAV6RG62_SOLSE</name>
<dbReference type="AlphaFoldDB" id="A0AAV6RG62"/>